<evidence type="ECO:0000313" key="1">
    <source>
        <dbReference type="EMBL" id="KRH21939.1"/>
    </source>
</evidence>
<organism evidence="2">
    <name type="scientific">Glycine max</name>
    <name type="common">Soybean</name>
    <name type="synonym">Glycine hispida</name>
    <dbReference type="NCBI Taxonomy" id="3847"/>
    <lineage>
        <taxon>Eukaryota</taxon>
        <taxon>Viridiplantae</taxon>
        <taxon>Streptophyta</taxon>
        <taxon>Embryophyta</taxon>
        <taxon>Tracheophyta</taxon>
        <taxon>Spermatophyta</taxon>
        <taxon>Magnoliopsida</taxon>
        <taxon>eudicotyledons</taxon>
        <taxon>Gunneridae</taxon>
        <taxon>Pentapetalae</taxon>
        <taxon>rosids</taxon>
        <taxon>fabids</taxon>
        <taxon>Fabales</taxon>
        <taxon>Fabaceae</taxon>
        <taxon>Papilionoideae</taxon>
        <taxon>50 kb inversion clade</taxon>
        <taxon>NPAAA clade</taxon>
        <taxon>indigoferoid/millettioid clade</taxon>
        <taxon>Phaseoleae</taxon>
        <taxon>Glycine</taxon>
        <taxon>Glycine subgen. Soja</taxon>
    </lineage>
</organism>
<dbReference type="AlphaFoldDB" id="K7M266"/>
<evidence type="ECO:0000313" key="2">
    <source>
        <dbReference type="EnsemblPlants" id="KRH21939"/>
    </source>
</evidence>
<proteinExistence type="predicted"/>
<dbReference type="Gramene" id="KRH21939">
    <property type="protein sequence ID" value="KRH21939"/>
    <property type="gene ID" value="GLYMA_13G268700"/>
</dbReference>
<dbReference type="HOGENOM" id="CLU_2799016_0_0_1"/>
<name>K7M266_SOYBN</name>
<reference evidence="1" key="3">
    <citation type="submission" date="2018-07" db="EMBL/GenBank/DDBJ databases">
        <title>WGS assembly of Glycine max.</title>
        <authorList>
            <person name="Schmutz J."/>
            <person name="Cannon S."/>
            <person name="Schlueter J."/>
            <person name="Ma J."/>
            <person name="Mitros T."/>
            <person name="Nelson W."/>
            <person name="Hyten D."/>
            <person name="Song Q."/>
            <person name="Thelen J."/>
            <person name="Cheng J."/>
            <person name="Xu D."/>
            <person name="Hellsten U."/>
            <person name="May G."/>
            <person name="Yu Y."/>
            <person name="Sakurai T."/>
            <person name="Umezawa T."/>
            <person name="Bhattacharyya M."/>
            <person name="Sandhu D."/>
            <person name="Valliyodan B."/>
            <person name="Lindquist E."/>
            <person name="Peto M."/>
            <person name="Grant D."/>
            <person name="Shu S."/>
            <person name="Goodstein D."/>
            <person name="Barry K."/>
            <person name="Futrell-Griggs M."/>
            <person name="Abernathy B."/>
            <person name="Du J."/>
            <person name="Tian Z."/>
            <person name="Zhu L."/>
            <person name="Gill N."/>
            <person name="Joshi T."/>
            <person name="Libault M."/>
            <person name="Sethuraman A."/>
            <person name="Zhang X."/>
            <person name="Shinozaki K."/>
            <person name="Nguyen H."/>
            <person name="Wing R."/>
            <person name="Cregan P."/>
            <person name="Specht J."/>
            <person name="Grimwood J."/>
            <person name="Rokhsar D."/>
            <person name="Stacey G."/>
            <person name="Shoemaker R."/>
            <person name="Jackson S."/>
        </authorList>
    </citation>
    <scope>NUCLEOTIDE SEQUENCE</scope>
    <source>
        <tissue evidence="1">Callus</tissue>
    </source>
</reference>
<dbReference type="InParanoid" id="K7M266"/>
<reference evidence="1 2" key="1">
    <citation type="journal article" date="2010" name="Nature">
        <title>Genome sequence of the palaeopolyploid soybean.</title>
        <authorList>
            <person name="Schmutz J."/>
            <person name="Cannon S.B."/>
            <person name="Schlueter J."/>
            <person name="Ma J."/>
            <person name="Mitros T."/>
            <person name="Nelson W."/>
            <person name="Hyten D.L."/>
            <person name="Song Q."/>
            <person name="Thelen J.J."/>
            <person name="Cheng J."/>
            <person name="Xu D."/>
            <person name="Hellsten U."/>
            <person name="May G.D."/>
            <person name="Yu Y."/>
            <person name="Sakurai T."/>
            <person name="Umezawa T."/>
            <person name="Bhattacharyya M.K."/>
            <person name="Sandhu D."/>
            <person name="Valliyodan B."/>
            <person name="Lindquist E."/>
            <person name="Peto M."/>
            <person name="Grant D."/>
            <person name="Shu S."/>
            <person name="Goodstein D."/>
            <person name="Barry K."/>
            <person name="Futrell-Griggs M."/>
            <person name="Abernathy B."/>
            <person name="Du J."/>
            <person name="Tian Z."/>
            <person name="Zhu L."/>
            <person name="Gill N."/>
            <person name="Joshi T."/>
            <person name="Libault M."/>
            <person name="Sethuraman A."/>
            <person name="Zhang X.-C."/>
            <person name="Shinozaki K."/>
            <person name="Nguyen H.T."/>
            <person name="Wing R.A."/>
            <person name="Cregan P."/>
            <person name="Specht J."/>
            <person name="Grimwood J."/>
            <person name="Rokhsar D."/>
            <person name="Stacey G."/>
            <person name="Shoemaker R.C."/>
            <person name="Jackson S.A."/>
        </authorList>
    </citation>
    <scope>NUCLEOTIDE SEQUENCE [LARGE SCALE GENOMIC DNA]</scope>
    <source>
        <strain evidence="2">cv. Williams 82</strain>
        <tissue evidence="1">Callus</tissue>
    </source>
</reference>
<dbReference type="EMBL" id="CM000846">
    <property type="protein sequence ID" value="KRH21939.1"/>
    <property type="molecule type" value="Genomic_DNA"/>
</dbReference>
<sequence length="68" mass="8068">MPNFHWFNLLILKTIPCKQNLISIFFIKKKGTSIIDYMATENYTSPAFNLNNSKQNQRATQYQCMQYN</sequence>
<evidence type="ECO:0000313" key="3">
    <source>
        <dbReference type="Proteomes" id="UP000008827"/>
    </source>
</evidence>
<dbReference type="PaxDb" id="3847-GLYMA13G34360.1"/>
<dbReference type="Proteomes" id="UP000008827">
    <property type="component" value="Chromosome 13"/>
</dbReference>
<protein>
    <submittedName>
        <fullName evidence="1 2">Uncharacterized protein</fullName>
    </submittedName>
</protein>
<reference evidence="2" key="2">
    <citation type="submission" date="2018-02" db="UniProtKB">
        <authorList>
            <consortium name="EnsemblPlants"/>
        </authorList>
    </citation>
    <scope>IDENTIFICATION</scope>
    <source>
        <strain evidence="2">Williams 82</strain>
    </source>
</reference>
<keyword evidence="3" id="KW-1185">Reference proteome</keyword>
<accession>K7M266</accession>
<gene>
    <name evidence="1" type="ORF">GLYMA_13G268700</name>
</gene>
<dbReference type="EnsemblPlants" id="KRH21939">
    <property type="protein sequence ID" value="KRH21939"/>
    <property type="gene ID" value="GLYMA_13G268700"/>
</dbReference>